<dbReference type="Proteomes" id="UP001329915">
    <property type="component" value="Chromosome"/>
</dbReference>
<organism evidence="2 3">
    <name type="scientific">Metallumcola ferriviriculae</name>
    <dbReference type="NCBI Taxonomy" id="3039180"/>
    <lineage>
        <taxon>Bacteria</taxon>
        <taxon>Bacillati</taxon>
        <taxon>Bacillota</taxon>
        <taxon>Clostridia</taxon>
        <taxon>Neomoorellales</taxon>
        <taxon>Desulfitibacteraceae</taxon>
        <taxon>Metallumcola</taxon>
    </lineage>
</organism>
<dbReference type="EMBL" id="CP121694">
    <property type="protein sequence ID" value="WRO23651.1"/>
    <property type="molecule type" value="Genomic_DNA"/>
</dbReference>
<accession>A0AAU0URN7</accession>
<reference evidence="2 3" key="1">
    <citation type="submission" date="2023-04" db="EMBL/GenBank/DDBJ databases">
        <authorList>
            <person name="Hsu D."/>
        </authorList>
    </citation>
    <scope>NUCLEOTIDE SEQUENCE [LARGE SCALE GENOMIC DNA]</scope>
    <source>
        <strain evidence="2 3">MK1</strain>
    </source>
</reference>
<dbReference type="InterPro" id="IPR012495">
    <property type="entry name" value="TadE-like_dom"/>
</dbReference>
<dbReference type="AlphaFoldDB" id="A0AAU0URN7"/>
<proteinExistence type="predicted"/>
<sequence length="131" mass="14206">MFLKSIRCNKGQALVEIALALPLLIILSLGVLEAGRVIHTYLIVGQAAREGARIASLRADDLEIVTKVKGELFSLGAETAAVHVLPSEVERQPGRSVTVQIDYPLSIYAPVLNGFLPNPFIVQAETTMRIE</sequence>
<dbReference type="Pfam" id="PF07811">
    <property type="entry name" value="TadE"/>
    <property type="match status" value="1"/>
</dbReference>
<feature type="domain" description="TadE-like" evidence="1">
    <location>
        <begin position="11"/>
        <end position="53"/>
    </location>
</feature>
<protein>
    <submittedName>
        <fullName evidence="2">Pilus assembly protein</fullName>
    </submittedName>
</protein>
<name>A0AAU0URN7_9FIRM</name>
<dbReference type="KEGG" id="dbc:MFMK1_003516"/>
<evidence type="ECO:0000313" key="3">
    <source>
        <dbReference type="Proteomes" id="UP001329915"/>
    </source>
</evidence>
<gene>
    <name evidence="2" type="ORF">MFMK1_003516</name>
</gene>
<dbReference type="RefSeq" id="WP_366923028.1">
    <property type="nucleotide sequence ID" value="NZ_CP121694.1"/>
</dbReference>
<evidence type="ECO:0000259" key="1">
    <source>
        <dbReference type="Pfam" id="PF07811"/>
    </source>
</evidence>
<evidence type="ECO:0000313" key="2">
    <source>
        <dbReference type="EMBL" id="WRO23651.1"/>
    </source>
</evidence>
<keyword evidence="3" id="KW-1185">Reference proteome</keyword>